<keyword evidence="1" id="KW-1015">Disulfide bond</keyword>
<dbReference type="AlphaFoldDB" id="A0A2S5B0C7"/>
<dbReference type="EMBL" id="PJQD01000140">
    <property type="protein sequence ID" value="POY70238.1"/>
    <property type="molecule type" value="Genomic_DNA"/>
</dbReference>
<dbReference type="OrthoDB" id="10263751at2759"/>
<dbReference type="PROSITE" id="PS00194">
    <property type="entry name" value="THIOREDOXIN_1"/>
    <property type="match status" value="1"/>
</dbReference>
<comment type="caution">
    <text evidence="4">The sequence shown here is derived from an EMBL/GenBank/DDBJ whole genome shotgun (WGS) entry which is preliminary data.</text>
</comment>
<sequence>MPSIQHIESLPELNKVLNTNKDRLVVIDFHATWCGPCHAIAPVYEKLAGQYPSATFLKVDGKSSPPLDKAQDVARAYRVSAMPTFVFIRNERKVHEVKGANAAAIEAGVKQYSAGGASAGGDGKPFPGQGNSLGGGTPVPTEVPPAEANYLKWLVLAAVVGYWFYSARSKAQQA</sequence>
<proteinExistence type="predicted"/>
<gene>
    <name evidence="4" type="ORF">BMF94_6822</name>
</gene>
<protein>
    <submittedName>
        <fullName evidence="4">Thioredoxin</fullName>
    </submittedName>
</protein>
<dbReference type="InterPro" id="IPR036249">
    <property type="entry name" value="Thioredoxin-like_sf"/>
</dbReference>
<reference evidence="4 5" key="1">
    <citation type="journal article" date="2018" name="Front. Microbiol.">
        <title>Prospects for Fungal Bioremediation of Acidic Radioactive Waste Sites: Characterization and Genome Sequence of Rhodotorula taiwanensis MD1149.</title>
        <authorList>
            <person name="Tkavc R."/>
            <person name="Matrosova V.Y."/>
            <person name="Grichenko O.E."/>
            <person name="Gostincar C."/>
            <person name="Volpe R.P."/>
            <person name="Klimenkova P."/>
            <person name="Gaidamakova E.K."/>
            <person name="Zhou C.E."/>
            <person name="Stewart B.J."/>
            <person name="Lyman M.G."/>
            <person name="Malfatti S.A."/>
            <person name="Rubinfeld B."/>
            <person name="Courtot M."/>
            <person name="Singh J."/>
            <person name="Dalgard C.L."/>
            <person name="Hamilton T."/>
            <person name="Frey K.G."/>
            <person name="Gunde-Cimerman N."/>
            <person name="Dugan L."/>
            <person name="Daly M.J."/>
        </authorList>
    </citation>
    <scope>NUCLEOTIDE SEQUENCE [LARGE SCALE GENOMIC DNA]</scope>
    <source>
        <strain evidence="4 5">MD1149</strain>
    </source>
</reference>
<dbReference type="Proteomes" id="UP000237144">
    <property type="component" value="Unassembled WGS sequence"/>
</dbReference>
<dbReference type="PROSITE" id="PS51352">
    <property type="entry name" value="THIOREDOXIN_2"/>
    <property type="match status" value="1"/>
</dbReference>
<accession>A0A2S5B0C7</accession>
<dbReference type="InterPro" id="IPR013766">
    <property type="entry name" value="Thioredoxin_domain"/>
</dbReference>
<feature type="region of interest" description="Disordered" evidence="2">
    <location>
        <begin position="116"/>
        <end position="140"/>
    </location>
</feature>
<dbReference type="Pfam" id="PF00085">
    <property type="entry name" value="Thioredoxin"/>
    <property type="match status" value="1"/>
</dbReference>
<organism evidence="4 5">
    <name type="scientific">Rhodotorula taiwanensis</name>
    <dbReference type="NCBI Taxonomy" id="741276"/>
    <lineage>
        <taxon>Eukaryota</taxon>
        <taxon>Fungi</taxon>
        <taxon>Dikarya</taxon>
        <taxon>Basidiomycota</taxon>
        <taxon>Pucciniomycotina</taxon>
        <taxon>Microbotryomycetes</taxon>
        <taxon>Sporidiobolales</taxon>
        <taxon>Sporidiobolaceae</taxon>
        <taxon>Rhodotorula</taxon>
    </lineage>
</organism>
<dbReference type="PRINTS" id="PR00421">
    <property type="entry name" value="THIOREDOXIN"/>
</dbReference>
<evidence type="ECO:0000313" key="4">
    <source>
        <dbReference type="EMBL" id="POY70238.1"/>
    </source>
</evidence>
<evidence type="ECO:0000313" key="5">
    <source>
        <dbReference type="Proteomes" id="UP000237144"/>
    </source>
</evidence>
<feature type="domain" description="Thioredoxin" evidence="3">
    <location>
        <begin position="1"/>
        <end position="114"/>
    </location>
</feature>
<dbReference type="InterPro" id="IPR017937">
    <property type="entry name" value="Thioredoxin_CS"/>
</dbReference>
<evidence type="ECO:0000256" key="1">
    <source>
        <dbReference type="ARBA" id="ARBA00023157"/>
    </source>
</evidence>
<dbReference type="SUPFAM" id="SSF52833">
    <property type="entry name" value="Thioredoxin-like"/>
    <property type="match status" value="1"/>
</dbReference>
<dbReference type="PANTHER" id="PTHR46115">
    <property type="entry name" value="THIOREDOXIN-LIKE PROTEIN 1"/>
    <property type="match status" value="1"/>
</dbReference>
<name>A0A2S5B0C7_9BASI</name>
<keyword evidence="5" id="KW-1185">Reference proteome</keyword>
<dbReference type="Gene3D" id="3.40.30.10">
    <property type="entry name" value="Glutaredoxin"/>
    <property type="match status" value="1"/>
</dbReference>
<dbReference type="CDD" id="cd02947">
    <property type="entry name" value="TRX_family"/>
    <property type="match status" value="1"/>
</dbReference>
<dbReference type="STRING" id="741276.A0A2S5B0C7"/>
<evidence type="ECO:0000259" key="3">
    <source>
        <dbReference type="PROSITE" id="PS51352"/>
    </source>
</evidence>
<evidence type="ECO:0000256" key="2">
    <source>
        <dbReference type="SAM" id="MobiDB-lite"/>
    </source>
</evidence>